<dbReference type="Proteomes" id="UP000790377">
    <property type="component" value="Unassembled WGS sequence"/>
</dbReference>
<evidence type="ECO:0000313" key="1">
    <source>
        <dbReference type="EMBL" id="KAH7906816.1"/>
    </source>
</evidence>
<proteinExistence type="predicted"/>
<reference evidence="1" key="1">
    <citation type="journal article" date="2021" name="New Phytol.">
        <title>Evolutionary innovations through gain and loss of genes in the ectomycorrhizal Boletales.</title>
        <authorList>
            <person name="Wu G."/>
            <person name="Miyauchi S."/>
            <person name="Morin E."/>
            <person name="Kuo A."/>
            <person name="Drula E."/>
            <person name="Varga T."/>
            <person name="Kohler A."/>
            <person name="Feng B."/>
            <person name="Cao Y."/>
            <person name="Lipzen A."/>
            <person name="Daum C."/>
            <person name="Hundley H."/>
            <person name="Pangilinan J."/>
            <person name="Johnson J."/>
            <person name="Barry K."/>
            <person name="LaButti K."/>
            <person name="Ng V."/>
            <person name="Ahrendt S."/>
            <person name="Min B."/>
            <person name="Choi I.G."/>
            <person name="Park H."/>
            <person name="Plett J.M."/>
            <person name="Magnuson J."/>
            <person name="Spatafora J.W."/>
            <person name="Nagy L.G."/>
            <person name="Henrissat B."/>
            <person name="Grigoriev I.V."/>
            <person name="Yang Z.L."/>
            <person name="Xu J."/>
            <person name="Martin F.M."/>
        </authorList>
    </citation>
    <scope>NUCLEOTIDE SEQUENCE</scope>
    <source>
        <strain evidence="1">ATCC 28755</strain>
    </source>
</reference>
<organism evidence="1 2">
    <name type="scientific">Hygrophoropsis aurantiaca</name>
    <dbReference type="NCBI Taxonomy" id="72124"/>
    <lineage>
        <taxon>Eukaryota</taxon>
        <taxon>Fungi</taxon>
        <taxon>Dikarya</taxon>
        <taxon>Basidiomycota</taxon>
        <taxon>Agaricomycotina</taxon>
        <taxon>Agaricomycetes</taxon>
        <taxon>Agaricomycetidae</taxon>
        <taxon>Boletales</taxon>
        <taxon>Coniophorineae</taxon>
        <taxon>Hygrophoropsidaceae</taxon>
        <taxon>Hygrophoropsis</taxon>
    </lineage>
</organism>
<name>A0ACB8A0A7_9AGAM</name>
<gene>
    <name evidence="1" type="ORF">BJ138DRAFT_1129635</name>
</gene>
<accession>A0ACB8A0A7</accession>
<sequence length="664" mass="71734">MANIITLQAPNSPIASVEIFKSGVAEISRYFSFDLPTGESQHASHTIEVVGLPKSLHSLRVSISYNDSEVDVLDYHKSTCSLSDSELRSDLLQDLKAKSGNLMDERRLRQQGFKFLATYMESLAEGKSQPASASDPAQIASFFDDFVEIGKNRSALVTGLESQIADIQRQIADETERLRFANQNLCTKVIVVPAMKNIGADAQYNMVLKLVYCVKDVSWEPTYDLRLTAVDGTPTSSVKLQVRAKIRQNSGEAWNGVNLSLSSDTSSGRHVLRNLPNPKIELRQKDTHSTTSGGIYNSKPAAEPQMRSSSSTSAFSNPSAFSNVNVTPASNPLPFAAFTGPGFGSTTFGQSAPAFSQGSEPHQPFGGGFMHKGQTGVVPLAHTPAFSPVHAQPSSGKSLFGTSLPPKSTTPAIPSSTNSPSKNADLSETRTNNAITYTCKHTTSIPSDNFMHQILVATIPLEAVFMHITVPSVDSRVFLCCQVLNSSAYPLFPTAKINTFMNEISVSEGDVYNDAGRQIIESCLKVDELLATGYDRSPEVTPSIGIGMFPSQGVKTYRSTIIIRNSHPTPVRGIIIRDSVPVPADSSLSVTLKEPEVLARMHGGGNAREGVDVRWSSRLGANEGKREGGFEWVCDVLSGGEELLKAVWEISGARDVVEHVYIAN</sequence>
<protein>
    <submittedName>
        <fullName evidence="1">Uncharacterized protein</fullName>
    </submittedName>
</protein>
<evidence type="ECO:0000313" key="2">
    <source>
        <dbReference type="Proteomes" id="UP000790377"/>
    </source>
</evidence>
<keyword evidence="2" id="KW-1185">Reference proteome</keyword>
<dbReference type="EMBL" id="MU267972">
    <property type="protein sequence ID" value="KAH7906816.1"/>
    <property type="molecule type" value="Genomic_DNA"/>
</dbReference>
<comment type="caution">
    <text evidence="1">The sequence shown here is derived from an EMBL/GenBank/DDBJ whole genome shotgun (WGS) entry which is preliminary data.</text>
</comment>